<evidence type="ECO:0000256" key="2">
    <source>
        <dbReference type="ARBA" id="ARBA00009399"/>
    </source>
</evidence>
<dbReference type="PANTHER" id="PTHR38459:SF1">
    <property type="entry name" value="PROPHAGE BACTOPRENOL-LINKED GLUCOSE TRANSLOCASE HOMOLOG"/>
    <property type="match status" value="1"/>
</dbReference>
<dbReference type="RefSeq" id="WP_042545430.1">
    <property type="nucleotide sequence ID" value="NZ_JXSQ01000041.1"/>
</dbReference>
<accession>A0A0D0HUT8</accession>
<dbReference type="InterPro" id="IPR007267">
    <property type="entry name" value="GtrA_DPMS_TM"/>
</dbReference>
<comment type="similarity">
    <text evidence="2">Belongs to the GtrA family.</text>
</comment>
<organism evidence="8 9">
    <name type="scientific">Leucobacter komagatae</name>
    <dbReference type="NCBI Taxonomy" id="55969"/>
    <lineage>
        <taxon>Bacteria</taxon>
        <taxon>Bacillati</taxon>
        <taxon>Actinomycetota</taxon>
        <taxon>Actinomycetes</taxon>
        <taxon>Micrococcales</taxon>
        <taxon>Microbacteriaceae</taxon>
        <taxon>Leucobacter</taxon>
    </lineage>
</organism>
<feature type="transmembrane region" description="Helical" evidence="6">
    <location>
        <begin position="45"/>
        <end position="63"/>
    </location>
</feature>
<dbReference type="InterPro" id="IPR051401">
    <property type="entry name" value="GtrA_CellWall_Glycosyl"/>
</dbReference>
<feature type="transmembrane region" description="Helical" evidence="6">
    <location>
        <begin position="75"/>
        <end position="93"/>
    </location>
</feature>
<dbReference type="Pfam" id="PF04138">
    <property type="entry name" value="GtrA_DPMS_TM"/>
    <property type="match status" value="1"/>
</dbReference>
<feature type="domain" description="GtrA/DPMS transmembrane" evidence="7">
    <location>
        <begin position="19"/>
        <end position="139"/>
    </location>
</feature>
<name>A0A0D0HUT8_9MICO</name>
<dbReference type="Proteomes" id="UP000032120">
    <property type="component" value="Unassembled WGS sequence"/>
</dbReference>
<evidence type="ECO:0000256" key="6">
    <source>
        <dbReference type="SAM" id="Phobius"/>
    </source>
</evidence>
<protein>
    <recommendedName>
        <fullName evidence="7">GtrA/DPMS transmembrane domain-containing protein</fullName>
    </recommendedName>
</protein>
<evidence type="ECO:0000256" key="3">
    <source>
        <dbReference type="ARBA" id="ARBA00022692"/>
    </source>
</evidence>
<dbReference type="AlphaFoldDB" id="A0A0D0HUT8"/>
<comment type="caution">
    <text evidence="8">The sequence shown here is derived from an EMBL/GenBank/DDBJ whole genome shotgun (WGS) entry which is preliminary data.</text>
</comment>
<evidence type="ECO:0000256" key="1">
    <source>
        <dbReference type="ARBA" id="ARBA00004141"/>
    </source>
</evidence>
<evidence type="ECO:0000313" key="8">
    <source>
        <dbReference type="EMBL" id="KIP51386.1"/>
    </source>
</evidence>
<evidence type="ECO:0000256" key="4">
    <source>
        <dbReference type="ARBA" id="ARBA00022989"/>
    </source>
</evidence>
<feature type="transmembrane region" description="Helical" evidence="6">
    <location>
        <begin position="20"/>
        <end position="39"/>
    </location>
</feature>
<dbReference type="EMBL" id="JXSQ01000041">
    <property type="protein sequence ID" value="KIP51386.1"/>
    <property type="molecule type" value="Genomic_DNA"/>
</dbReference>
<evidence type="ECO:0000256" key="5">
    <source>
        <dbReference type="ARBA" id="ARBA00023136"/>
    </source>
</evidence>
<feature type="transmembrane region" description="Helical" evidence="6">
    <location>
        <begin position="113"/>
        <end position="134"/>
    </location>
</feature>
<evidence type="ECO:0000313" key="9">
    <source>
        <dbReference type="Proteomes" id="UP000032120"/>
    </source>
</evidence>
<dbReference type="GO" id="GO:0000271">
    <property type="term" value="P:polysaccharide biosynthetic process"/>
    <property type="evidence" value="ECO:0007669"/>
    <property type="project" value="InterPro"/>
</dbReference>
<gene>
    <name evidence="8" type="ORF">SD72_15790</name>
</gene>
<proteinExistence type="inferred from homology"/>
<keyword evidence="5 6" id="KW-0472">Membrane</keyword>
<reference evidence="8 9" key="1">
    <citation type="submission" date="2015-01" db="EMBL/GenBank/DDBJ databases">
        <title>Draft genome sequence of Leucobacter komagatae strain VKM ST2845.</title>
        <authorList>
            <person name="Karlyshev A.V."/>
            <person name="Kudryashova E.B."/>
        </authorList>
    </citation>
    <scope>NUCLEOTIDE SEQUENCE [LARGE SCALE GENOMIC DNA]</scope>
    <source>
        <strain evidence="8 9">VKM ST2845</strain>
    </source>
</reference>
<sequence length="144" mass="16228">MSEKESPRSKRRDQRKLLRFAVVGLLNTGLDVGLLFVFLGLGLNLWFANALSTGISLVFSFFVNRSFTFASSGRALHQAVWFVLVTLFGLWVLQPATMFLVLHAADALLANPWLMLSAKGLATLVSMSWNYLLYNKLVFRSQQR</sequence>
<keyword evidence="4 6" id="KW-1133">Transmembrane helix</keyword>
<dbReference type="GO" id="GO:0005886">
    <property type="term" value="C:plasma membrane"/>
    <property type="evidence" value="ECO:0007669"/>
    <property type="project" value="TreeGrafter"/>
</dbReference>
<keyword evidence="3 6" id="KW-0812">Transmembrane</keyword>
<evidence type="ECO:0000259" key="7">
    <source>
        <dbReference type="Pfam" id="PF04138"/>
    </source>
</evidence>
<keyword evidence="9" id="KW-1185">Reference proteome</keyword>
<dbReference type="OrthoDB" id="3192123at2"/>
<comment type="subcellular location">
    <subcellularLocation>
        <location evidence="1">Membrane</location>
        <topology evidence="1">Multi-pass membrane protein</topology>
    </subcellularLocation>
</comment>
<dbReference type="PANTHER" id="PTHR38459">
    <property type="entry name" value="PROPHAGE BACTOPRENOL-LINKED GLUCOSE TRANSLOCASE HOMOLOG"/>
    <property type="match status" value="1"/>
</dbReference>